<name>A0A8I2GT78_RHILV</name>
<dbReference type="RefSeq" id="WP_168277042.1">
    <property type="nucleotide sequence ID" value="NZ_WIEZ01000018.1"/>
</dbReference>
<accession>A0A8I2GT78</accession>
<proteinExistence type="predicted"/>
<evidence type="ECO:0000313" key="2">
    <source>
        <dbReference type="Proteomes" id="UP000662259"/>
    </source>
</evidence>
<dbReference type="EMBL" id="WIEZ01000018">
    <property type="protein sequence ID" value="NKM48770.1"/>
    <property type="molecule type" value="Genomic_DNA"/>
</dbReference>
<organism evidence="1 2">
    <name type="scientific">Rhizobium leguminosarum bv. viciae</name>
    <dbReference type="NCBI Taxonomy" id="387"/>
    <lineage>
        <taxon>Bacteria</taxon>
        <taxon>Pseudomonadati</taxon>
        <taxon>Pseudomonadota</taxon>
        <taxon>Alphaproteobacteria</taxon>
        <taxon>Hyphomicrobiales</taxon>
        <taxon>Rhizobiaceae</taxon>
        <taxon>Rhizobium/Agrobacterium group</taxon>
        <taxon>Rhizobium</taxon>
    </lineage>
</organism>
<dbReference type="AlphaFoldDB" id="A0A8I2GT78"/>
<dbReference type="Proteomes" id="UP000662259">
    <property type="component" value="Unassembled WGS sequence"/>
</dbReference>
<comment type="caution">
    <text evidence="1">The sequence shown here is derived from an EMBL/GenBank/DDBJ whole genome shotgun (WGS) entry which is preliminary data.</text>
</comment>
<sequence length="74" mass="8235">MPEPASRASESLLVEILPPVRLSCRGTTVCDCCHQRKSRDEFDEDAFGICAECIGSDVGVLDIMPRFDDDWQDS</sequence>
<gene>
    <name evidence="1" type="ORF">GFL91_28215</name>
</gene>
<protein>
    <submittedName>
        <fullName evidence="1">Uncharacterized protein</fullName>
    </submittedName>
</protein>
<reference evidence="1" key="1">
    <citation type="submission" date="2019-10" db="EMBL/GenBank/DDBJ databases">
        <title>Rhizobium leguminosarum symbiovar viciae collection.</title>
        <authorList>
            <person name="Boivin S."/>
            <person name="Lepetit M."/>
        </authorList>
    </citation>
    <scope>NUCLEOTIDE SEQUENCE</scope>
    <source>
        <strain evidence="1">L143</strain>
    </source>
</reference>
<evidence type="ECO:0000313" key="1">
    <source>
        <dbReference type="EMBL" id="NKM48770.1"/>
    </source>
</evidence>